<dbReference type="OrthoDB" id="7887808at2759"/>
<comment type="similarity">
    <text evidence="2">Belongs to the E(R) family.</text>
</comment>
<dbReference type="SUPFAM" id="SSF143875">
    <property type="entry name" value="ERH-like"/>
    <property type="match status" value="1"/>
</dbReference>
<protein>
    <recommendedName>
        <fullName evidence="3">Enhancer of rudimentary homolog</fullName>
    </recommendedName>
</protein>
<evidence type="ECO:0000313" key="4">
    <source>
        <dbReference type="EMBL" id="NXX23996.1"/>
    </source>
</evidence>
<proteinExistence type="inferred from homology"/>
<organism evidence="4 5">
    <name type="scientific">Podargus strigoides</name>
    <name type="common">Tawny frogmouth</name>
    <name type="synonym">Caprimulgus strigoides</name>
    <dbReference type="NCBI Taxonomy" id="8905"/>
    <lineage>
        <taxon>Eukaryota</taxon>
        <taxon>Metazoa</taxon>
        <taxon>Chordata</taxon>
        <taxon>Craniata</taxon>
        <taxon>Vertebrata</taxon>
        <taxon>Euteleostomi</taxon>
        <taxon>Archelosauria</taxon>
        <taxon>Archosauria</taxon>
        <taxon>Dinosauria</taxon>
        <taxon>Saurischia</taxon>
        <taxon>Theropoda</taxon>
        <taxon>Coelurosauria</taxon>
        <taxon>Aves</taxon>
        <taxon>Neognathae</taxon>
        <taxon>Neoaves</taxon>
        <taxon>Strisores</taxon>
        <taxon>Caprimulgiformes</taxon>
        <taxon>Podargidae</taxon>
        <taxon>Podargus</taxon>
    </lineage>
</organism>
<reference evidence="4 5" key="1">
    <citation type="submission" date="2020-02" db="EMBL/GenBank/DDBJ databases">
        <title>Bird 10,000 Genomes (B10K) Project - Family phase.</title>
        <authorList>
            <person name="Zhang G."/>
        </authorList>
    </citation>
    <scope>NUCLEOTIDE SEQUENCE [LARGE SCALE GENOMIC DNA]</scope>
    <source>
        <strain evidence="4">B10K-DU-001-40</strain>
        <tissue evidence="4">Muscle</tissue>
    </source>
</reference>
<dbReference type="PANTHER" id="PTHR12373:SF0">
    <property type="entry name" value="ENHANCER OF RUDIMENTARY HOMOLOG"/>
    <property type="match status" value="1"/>
</dbReference>
<feature type="non-terminal residue" evidence="4">
    <location>
        <position position="66"/>
    </location>
</feature>
<evidence type="ECO:0000256" key="3">
    <source>
        <dbReference type="ARBA" id="ARBA00014423"/>
    </source>
</evidence>
<feature type="non-terminal residue" evidence="4">
    <location>
        <position position="1"/>
    </location>
</feature>
<evidence type="ECO:0000256" key="2">
    <source>
        <dbReference type="ARBA" id="ARBA00007491"/>
    </source>
</evidence>
<dbReference type="AlphaFoldDB" id="A0A7L4HEL4"/>
<dbReference type="Gene3D" id="3.30.2260.10">
    <property type="entry name" value="Enhancer of rudimentary"/>
    <property type="match status" value="1"/>
</dbReference>
<dbReference type="InterPro" id="IPR035912">
    <property type="entry name" value="EHR_sf"/>
</dbReference>
<name>A0A7L4HEL4_PODST</name>
<dbReference type="Pfam" id="PF01133">
    <property type="entry name" value="ER"/>
    <property type="match status" value="1"/>
</dbReference>
<dbReference type="Proteomes" id="UP000584326">
    <property type="component" value="Unassembled WGS sequence"/>
</dbReference>
<dbReference type="InterPro" id="IPR000781">
    <property type="entry name" value="ERH"/>
</dbReference>
<comment type="caution">
    <text evidence="4">The sequence shown here is derived from an EMBL/GenBank/DDBJ whole genome shotgun (WGS) entry which is preliminary data.</text>
</comment>
<evidence type="ECO:0000256" key="1">
    <source>
        <dbReference type="ARBA" id="ARBA00003742"/>
    </source>
</evidence>
<sequence>VSGICKIFEEHLKKLNPNSASITYDVQNLFEFIDRLADLSCLVWENALKAYAPHNKDWIKEQIYTL</sequence>
<dbReference type="EMBL" id="VZTK01118604">
    <property type="protein sequence ID" value="NXX23996.1"/>
    <property type="molecule type" value="Genomic_DNA"/>
</dbReference>
<accession>A0A7L4HEL4</accession>
<evidence type="ECO:0000313" key="5">
    <source>
        <dbReference type="Proteomes" id="UP000584326"/>
    </source>
</evidence>
<keyword evidence="5" id="KW-1185">Reference proteome</keyword>
<gene>
    <name evidence="4" type="primary">Erh_1</name>
    <name evidence="4" type="ORF">PODSTR_R15442</name>
</gene>
<dbReference type="PANTHER" id="PTHR12373">
    <property type="entry name" value="ENHANCER OF RUDIMENTARY ERH"/>
    <property type="match status" value="1"/>
</dbReference>
<comment type="function">
    <text evidence="1">May have a role in the cell cycle.</text>
</comment>